<dbReference type="InterPro" id="IPR012340">
    <property type="entry name" value="NA-bd_OB-fold"/>
</dbReference>
<feature type="compositionally biased region" description="Basic residues" evidence="1">
    <location>
        <begin position="492"/>
        <end position="514"/>
    </location>
</feature>
<reference evidence="3 4" key="1">
    <citation type="submission" date="2017-09" db="EMBL/GenBank/DDBJ databases">
        <title>Genome sequencing of Besnoitia besnoiti strain Bb-Ger1.</title>
        <authorList>
            <person name="Schares G."/>
            <person name="Venepally P."/>
            <person name="Lorenzi H.A."/>
        </authorList>
    </citation>
    <scope>NUCLEOTIDE SEQUENCE [LARGE SCALE GENOMIC DNA]</scope>
    <source>
        <strain evidence="3 4">Bb-Ger1</strain>
    </source>
</reference>
<sequence>MTLATLFPKGEGIGFSLTAQSYGECKVGVELSNSVSSAEWEKIFNSRMFQDWLSVYASSDHLRLMRLVIEQVQHAGKAADDKLLAFTMHVEAQDKDGEVFSGQVCLRPLRRAVLVLLRNTETRTDTCVFVRKPNLSVGLTETLELPEGEFDAETGKFVGPAAEELEKQLETPIFEKDLVNLTQVTFGGGGIALGRELHAPAFAPGVGAKKNAKAKDGNDKKEGVVVPLSGGERVELYLHRANLSPEAMNAIEGKIGRMRRRGKVAASIVFAPDAENVTKHDKLNDSAVKLSLVQLGDAWGLAADALAVSALFLVHELRYHRLMPKYRNPLADAAGAEGKAAPVVKAAATFKRVEDLGPTSKGLNVRVKVVKPKVVDRDHTFHSGRTSREGHMVVGDDSAIITLKLVDQQLDLPDAEGTPLLIRNGLISMENGHMKLVVDRWGKIISDIPETEKASFNFTVDSSRDMTATEYELVVLNEEGEGDSMPPPGRGGRGRGGRGRGGRGRRGGLARGRR</sequence>
<protein>
    <submittedName>
        <fullName evidence="3">Nuclear factor NF7</fullName>
    </submittedName>
</protein>
<dbReference type="AlphaFoldDB" id="A0A2A9MJN7"/>
<evidence type="ECO:0000256" key="1">
    <source>
        <dbReference type="SAM" id="MobiDB-lite"/>
    </source>
</evidence>
<dbReference type="InterPro" id="IPR048970">
    <property type="entry name" value="OB_Ssb-like"/>
</dbReference>
<dbReference type="OrthoDB" id="2274046at2759"/>
<evidence type="ECO:0000313" key="4">
    <source>
        <dbReference type="Proteomes" id="UP000224006"/>
    </source>
</evidence>
<dbReference type="VEuPathDB" id="ToxoDB:BESB_004700"/>
<dbReference type="EMBL" id="NWUJ01000001">
    <property type="protein sequence ID" value="PFH38129.1"/>
    <property type="molecule type" value="Genomic_DNA"/>
</dbReference>
<dbReference type="RefSeq" id="XP_029222138.1">
    <property type="nucleotide sequence ID" value="XM_029359225.1"/>
</dbReference>
<dbReference type="Pfam" id="PF21473">
    <property type="entry name" value="OB_Ssb-like"/>
    <property type="match status" value="1"/>
</dbReference>
<comment type="caution">
    <text evidence="3">The sequence shown here is derived from an EMBL/GenBank/DDBJ whole genome shotgun (WGS) entry which is preliminary data.</text>
</comment>
<dbReference type="STRING" id="94643.A0A2A9MJN7"/>
<feature type="region of interest" description="Disordered" evidence="1">
    <location>
        <begin position="476"/>
        <end position="514"/>
    </location>
</feature>
<proteinExistence type="predicted"/>
<evidence type="ECO:0000259" key="2">
    <source>
        <dbReference type="Pfam" id="PF21473"/>
    </source>
</evidence>
<dbReference type="SUPFAM" id="SSF50249">
    <property type="entry name" value="Nucleic acid-binding proteins"/>
    <property type="match status" value="1"/>
</dbReference>
<feature type="domain" description="Single-stranded DNA binding protein Ssb-like OB fold" evidence="2">
    <location>
        <begin position="356"/>
        <end position="444"/>
    </location>
</feature>
<dbReference type="PANTHER" id="PTHR31472">
    <property type="entry name" value="OS05G0244600 PROTEIN"/>
    <property type="match status" value="1"/>
</dbReference>
<evidence type="ECO:0000313" key="3">
    <source>
        <dbReference type="EMBL" id="PFH38129.1"/>
    </source>
</evidence>
<keyword evidence="4" id="KW-1185">Reference proteome</keyword>
<accession>A0A2A9MJN7</accession>
<dbReference type="Proteomes" id="UP000224006">
    <property type="component" value="Chromosome I"/>
</dbReference>
<dbReference type="PANTHER" id="PTHR31472:SF5">
    <property type="entry name" value="OS05G0244600 PROTEIN"/>
    <property type="match status" value="1"/>
</dbReference>
<name>A0A2A9MJN7_BESBE</name>
<dbReference type="GeneID" id="40305533"/>
<dbReference type="Gene3D" id="2.40.50.140">
    <property type="entry name" value="Nucleic acid-binding proteins"/>
    <property type="match status" value="1"/>
</dbReference>
<organism evidence="3 4">
    <name type="scientific">Besnoitia besnoiti</name>
    <name type="common">Apicomplexan protozoan</name>
    <dbReference type="NCBI Taxonomy" id="94643"/>
    <lineage>
        <taxon>Eukaryota</taxon>
        <taxon>Sar</taxon>
        <taxon>Alveolata</taxon>
        <taxon>Apicomplexa</taxon>
        <taxon>Conoidasida</taxon>
        <taxon>Coccidia</taxon>
        <taxon>Eucoccidiorida</taxon>
        <taxon>Eimeriorina</taxon>
        <taxon>Sarcocystidae</taxon>
        <taxon>Besnoitia</taxon>
    </lineage>
</organism>
<dbReference type="KEGG" id="bbes:BESB_004700"/>
<gene>
    <name evidence="3" type="ORF">BESB_004700</name>
</gene>